<proteinExistence type="predicted"/>
<dbReference type="EMBL" id="JAXUIC010000008">
    <property type="protein sequence ID" value="KAK4578008.1"/>
    <property type="molecule type" value="Genomic_DNA"/>
</dbReference>
<dbReference type="InterPro" id="IPR042197">
    <property type="entry name" value="Apaf_helical"/>
</dbReference>
<dbReference type="InterPro" id="IPR002182">
    <property type="entry name" value="NB-ARC"/>
</dbReference>
<evidence type="ECO:0000313" key="5">
    <source>
        <dbReference type="Proteomes" id="UP001324115"/>
    </source>
</evidence>
<dbReference type="InterPro" id="IPR044974">
    <property type="entry name" value="Disease_R_plants"/>
</dbReference>
<dbReference type="InterPro" id="IPR003591">
    <property type="entry name" value="Leu-rich_rpt_typical-subtyp"/>
</dbReference>
<gene>
    <name evidence="4" type="ORF">RGQ29_028228</name>
</gene>
<keyword evidence="5" id="KW-1185">Reference proteome</keyword>
<dbReference type="InterPro" id="IPR003593">
    <property type="entry name" value="AAA+_ATPase"/>
</dbReference>
<evidence type="ECO:0000259" key="3">
    <source>
        <dbReference type="SMART" id="SM00382"/>
    </source>
</evidence>
<dbReference type="SMART" id="SM00382">
    <property type="entry name" value="AAA"/>
    <property type="match status" value="2"/>
</dbReference>
<dbReference type="Pfam" id="PF00931">
    <property type="entry name" value="NB-ARC"/>
    <property type="match status" value="2"/>
</dbReference>
<keyword evidence="1" id="KW-0433">Leucine-rich repeat</keyword>
<dbReference type="SUPFAM" id="SSF52540">
    <property type="entry name" value="P-loop containing nucleoside triphosphate hydrolases"/>
    <property type="match status" value="2"/>
</dbReference>
<dbReference type="PANTHER" id="PTHR11017">
    <property type="entry name" value="LEUCINE-RICH REPEAT-CONTAINING PROTEIN"/>
    <property type="match status" value="1"/>
</dbReference>
<dbReference type="InterPro" id="IPR027417">
    <property type="entry name" value="P-loop_NTPase"/>
</dbReference>
<dbReference type="Pfam" id="PF00560">
    <property type="entry name" value="LRR_1"/>
    <property type="match status" value="1"/>
</dbReference>
<dbReference type="InterPro" id="IPR001611">
    <property type="entry name" value="Leu-rich_rpt"/>
</dbReference>
<dbReference type="Pfam" id="PF23282">
    <property type="entry name" value="WHD_ROQ1"/>
    <property type="match status" value="2"/>
</dbReference>
<dbReference type="Proteomes" id="UP001324115">
    <property type="component" value="Unassembled WGS sequence"/>
</dbReference>
<dbReference type="SMART" id="SM00369">
    <property type="entry name" value="LRR_TYP"/>
    <property type="match status" value="4"/>
</dbReference>
<comment type="caution">
    <text evidence="4">The sequence shown here is derived from an EMBL/GenBank/DDBJ whole genome shotgun (WGS) entry which is preliminary data.</text>
</comment>
<dbReference type="InterPro" id="IPR032675">
    <property type="entry name" value="LRR_dom_sf"/>
</dbReference>
<reference evidence="4 5" key="1">
    <citation type="journal article" date="2023" name="G3 (Bethesda)">
        <title>A haplotype-resolved chromosome-scale genome for Quercus rubra L. provides insights into the genetics of adaptive traits for red oak species.</title>
        <authorList>
            <person name="Kapoor B."/>
            <person name="Jenkins J."/>
            <person name="Schmutz J."/>
            <person name="Zhebentyayeva T."/>
            <person name="Kuelheim C."/>
            <person name="Coggeshall M."/>
            <person name="Heim C."/>
            <person name="Lasky J.R."/>
            <person name="Leites L."/>
            <person name="Islam-Faridi N."/>
            <person name="Romero-Severson J."/>
            <person name="DeLeo V.L."/>
            <person name="Lucas S.M."/>
            <person name="Lazic D."/>
            <person name="Gailing O."/>
            <person name="Carlson J."/>
            <person name="Staton M."/>
        </authorList>
    </citation>
    <scope>NUCLEOTIDE SEQUENCE [LARGE SCALE GENOMIC DNA]</scope>
    <source>
        <strain evidence="4">Pseudo-F2</strain>
    </source>
</reference>
<accession>A0AAN7ERM2</accession>
<dbReference type="Gene3D" id="3.40.50.300">
    <property type="entry name" value="P-loop containing nucleotide triphosphate hydrolases"/>
    <property type="match status" value="2"/>
</dbReference>
<evidence type="ECO:0000256" key="1">
    <source>
        <dbReference type="ARBA" id="ARBA00022614"/>
    </source>
</evidence>
<dbReference type="InterPro" id="IPR058192">
    <property type="entry name" value="WHD_ROQ1-like"/>
</dbReference>
<dbReference type="GO" id="GO:0006952">
    <property type="term" value="P:defense response"/>
    <property type="evidence" value="ECO:0007669"/>
    <property type="project" value="InterPro"/>
</dbReference>
<feature type="domain" description="AAA+ ATPase" evidence="3">
    <location>
        <begin position="685"/>
        <end position="827"/>
    </location>
</feature>
<feature type="domain" description="AAA+ ATPase" evidence="3">
    <location>
        <begin position="11"/>
        <end position="153"/>
    </location>
</feature>
<dbReference type="Gene3D" id="3.80.10.10">
    <property type="entry name" value="Ribonuclease Inhibitor"/>
    <property type="match status" value="4"/>
</dbReference>
<keyword evidence="2" id="KW-0677">Repeat</keyword>
<evidence type="ECO:0000313" key="4">
    <source>
        <dbReference type="EMBL" id="KAK4578008.1"/>
    </source>
</evidence>
<dbReference type="PANTHER" id="PTHR11017:SF575">
    <property type="entry name" value="ADP-RIBOSYL CYCLASE_CYCLIC ADP-RIBOSE HYDROLASE"/>
    <property type="match status" value="1"/>
</dbReference>
<sequence length="1559" mass="176374">MTSLLRVGDNDVRMVGILGMGGTGKTTIAKAIYNKFYLNFEGRSFLGNVRETSKQNGLVHLQKQLLSKTLRTRKIEVSSVDSGIITIRERLRHKRVLVIIDDVDQLEQLNAIAGSRAWFGLGSRIIITTRDEQLLKNLQVDGVHRAKQMGDSESLELFSWHAFRNKYPAEGYMDISRSVVAYSGGLPLALEVLGSFLFERSMQEWKCALEKLKRIPLDKVQEKLRISFDALSDDTCKDTFLDISCFFIGMDKNYVVQILDGCGFFPEIGISVLIQRCLLTVDERNKLMMHDLLRDMGREIVRENDPKEPGKRSRLWLQEEVIDTLTLHKLLDKLEVLNLSHSHDLTRTPDFSRLPNLKKLILKDCTSLVKVHQSIGDLDKLVLVNLKGCKKLRSLPRSLYKLKSLETLILSDCCNIDNLADDLGEMECLTTLWMDNTAIRTVPSTINRLKNLKHFSLRGCKGSQPNTRSSNFWSLKSRSKIPKSVNILLDSIQGLSSLKELCLSDCDLSDDTIPKGLGSLCALQSLDLRGNRFHALSSSLGGLPRLRRLYLDYCKELQSIPDLPISLNSLHARNCTALERIPNVSKLSSMETLFLTNCHKLVEIPGLDKMLKYFGILHMEGCNNITSIFKQSILQVSHEAELIREIIQTTLSQLDNKYLFVALYPVGVEARMKDMTSLLRVGDNDVRMVGILGMGGTGKTTIAKAIYNKFYLNFEGRSFLGNVRETSKQNGLVHLQKQLLSKTLRTRKIEVSSVDSGIIMIQERFRHKKVLVIIDDVDQLEQVNAIAGSRDWFGLGSRIIITTRDEQLLKNLQVDGVHRAKQMGDSESLELFSWHAFRNKYPAKGYMDISRSVVAYSGGLPLALEVLGSFLFGRSMQEWNCALEKLKRIPHDKVQEKLRISFDALSDDTYKDTFLDISCFFIGMDKNYVVQILDGCGFFPEIGINVLIQRCLLTVDERNKLMMHDLLRDMGREIVCENYPKEPGKRSRLWLQEEVIDILTLHKGMEGVEGLALKLPTSEVNFDTKTFIKMERLRLLQLDYAQFTGDYEYLSKELRWLRWHGCPVKFIPNNFYPRKTVAIDLRYSNLRKVWKDPKLLNKLEVLNLSHSHDLTRTPDFSRLPNLKKLILKDCTSLFEVHQSIGDLVKLVLVNLKGCKNLRSLPRSLYKLKSLETLILSDCSNIDNLADDLGEMECLTTLWMDNTAIRTVPSTINRLKNLKHFSLRGCKGSQPKTWSSYFLSLISPSEFPKSVNILLDSVQGLSLLKELCLSDCDLSDDTIPKGLGSLLALQSLDLQGNKFHALPSSLGGLSRLRRLILDDNKELQSIPDLPTSLNSLHARNCTALERMPNVSKISSMETLFLTNCHKLVEIPGLDKMLKYFGILHMEGCNNITSTFKQSILQECTMSRVGNMFSIFLPGDDIPNCFMYKDEGPSVCFEVPRITDLNVARFVVCTVYSPCASNDNLVSQNLLSISVVNHTKNKSQTSRQITADVVISSEDHLWLGNVSKGEFNLKGNDKVKVIIDFGAGFIDRKIGVSLLYDGVLDGKMIPYASTSNEDVKD</sequence>
<evidence type="ECO:0000256" key="2">
    <source>
        <dbReference type="ARBA" id="ARBA00022737"/>
    </source>
</evidence>
<organism evidence="4 5">
    <name type="scientific">Quercus rubra</name>
    <name type="common">Northern red oak</name>
    <name type="synonym">Quercus borealis</name>
    <dbReference type="NCBI Taxonomy" id="3512"/>
    <lineage>
        <taxon>Eukaryota</taxon>
        <taxon>Viridiplantae</taxon>
        <taxon>Streptophyta</taxon>
        <taxon>Embryophyta</taxon>
        <taxon>Tracheophyta</taxon>
        <taxon>Spermatophyta</taxon>
        <taxon>Magnoliopsida</taxon>
        <taxon>eudicotyledons</taxon>
        <taxon>Gunneridae</taxon>
        <taxon>Pentapetalae</taxon>
        <taxon>rosids</taxon>
        <taxon>fabids</taxon>
        <taxon>Fagales</taxon>
        <taxon>Fagaceae</taxon>
        <taxon>Quercus</taxon>
    </lineage>
</organism>
<dbReference type="Gene3D" id="1.10.8.430">
    <property type="entry name" value="Helical domain of apoptotic protease-activating factors"/>
    <property type="match status" value="2"/>
</dbReference>
<dbReference type="GO" id="GO:0043531">
    <property type="term" value="F:ADP binding"/>
    <property type="evidence" value="ECO:0007669"/>
    <property type="project" value="InterPro"/>
</dbReference>
<protein>
    <recommendedName>
        <fullName evidence="3">AAA+ ATPase domain-containing protein</fullName>
    </recommendedName>
</protein>
<dbReference type="PRINTS" id="PR00364">
    <property type="entry name" value="DISEASERSIST"/>
</dbReference>
<name>A0AAN7ERM2_QUERU</name>
<dbReference type="SUPFAM" id="SSF52058">
    <property type="entry name" value="L domain-like"/>
    <property type="match status" value="2"/>
</dbReference>